<dbReference type="GO" id="GO:0031505">
    <property type="term" value="P:fungal-type cell wall organization"/>
    <property type="evidence" value="ECO:0007669"/>
    <property type="project" value="InterPro"/>
</dbReference>
<feature type="signal peptide" evidence="2">
    <location>
        <begin position="1"/>
        <end position="16"/>
    </location>
</feature>
<reference evidence="3" key="2">
    <citation type="submission" date="2023-05" db="EMBL/GenBank/DDBJ databases">
        <authorList>
            <consortium name="Lawrence Berkeley National Laboratory"/>
            <person name="Steindorff A."/>
            <person name="Hensen N."/>
            <person name="Bonometti L."/>
            <person name="Westerberg I."/>
            <person name="Brannstrom I.O."/>
            <person name="Guillou S."/>
            <person name="Cros-Aarteil S."/>
            <person name="Calhoun S."/>
            <person name="Haridas S."/>
            <person name="Kuo A."/>
            <person name="Mondo S."/>
            <person name="Pangilinan J."/>
            <person name="Riley R."/>
            <person name="Labutti K."/>
            <person name="Andreopoulos B."/>
            <person name="Lipzen A."/>
            <person name="Chen C."/>
            <person name="Yanf M."/>
            <person name="Daum C."/>
            <person name="Ng V."/>
            <person name="Clum A."/>
            <person name="Ohm R."/>
            <person name="Martin F."/>
            <person name="Silar P."/>
            <person name="Natvig D."/>
            <person name="Lalanne C."/>
            <person name="Gautier V."/>
            <person name="Ament-Velasquez S.L."/>
            <person name="Kruys A."/>
            <person name="Hutchinson M.I."/>
            <person name="Powell A.J."/>
            <person name="Barry K."/>
            <person name="Miller A.N."/>
            <person name="Grigoriev I.V."/>
            <person name="Debuchy R."/>
            <person name="Gladieux P."/>
            <person name="Thoren M.H."/>
            <person name="Johannesson H."/>
        </authorList>
    </citation>
    <scope>NUCLEOTIDE SEQUENCE</scope>
    <source>
        <strain evidence="3">CBS 532.94</strain>
    </source>
</reference>
<dbReference type="GO" id="GO:0009277">
    <property type="term" value="C:fungal-type cell wall"/>
    <property type="evidence" value="ECO:0007669"/>
    <property type="project" value="TreeGrafter"/>
</dbReference>
<evidence type="ECO:0000256" key="1">
    <source>
        <dbReference type="SAM" id="MobiDB-lite"/>
    </source>
</evidence>
<feature type="region of interest" description="Disordered" evidence="1">
    <location>
        <begin position="108"/>
        <end position="132"/>
    </location>
</feature>
<protein>
    <submittedName>
        <fullName evidence="3">Clock-controlled protein 6</fullName>
    </submittedName>
</protein>
<keyword evidence="4" id="KW-1185">Reference proteome</keyword>
<evidence type="ECO:0000256" key="2">
    <source>
        <dbReference type="SAM" id="SignalP"/>
    </source>
</evidence>
<dbReference type="PANTHER" id="PTHR35523:SF1">
    <property type="entry name" value="CELL WALL PROTEIN SED1"/>
    <property type="match status" value="1"/>
</dbReference>
<keyword evidence="2" id="KW-0732">Signal</keyword>
<organism evidence="3 4">
    <name type="scientific">Achaetomium macrosporum</name>
    <dbReference type="NCBI Taxonomy" id="79813"/>
    <lineage>
        <taxon>Eukaryota</taxon>
        <taxon>Fungi</taxon>
        <taxon>Dikarya</taxon>
        <taxon>Ascomycota</taxon>
        <taxon>Pezizomycotina</taxon>
        <taxon>Sordariomycetes</taxon>
        <taxon>Sordariomycetidae</taxon>
        <taxon>Sordariales</taxon>
        <taxon>Chaetomiaceae</taxon>
        <taxon>Achaetomium</taxon>
    </lineage>
</organism>
<comment type="caution">
    <text evidence="3">The sequence shown here is derived from an EMBL/GenBank/DDBJ whole genome shotgun (WGS) entry which is preliminary data.</text>
</comment>
<feature type="chain" id="PRO_5042838924" evidence="2">
    <location>
        <begin position="17"/>
        <end position="158"/>
    </location>
</feature>
<dbReference type="GO" id="GO:0005199">
    <property type="term" value="F:structural constituent of cell wall"/>
    <property type="evidence" value="ECO:0007669"/>
    <property type="project" value="InterPro"/>
</dbReference>
<evidence type="ECO:0000313" key="3">
    <source>
        <dbReference type="EMBL" id="KAK4241625.1"/>
    </source>
</evidence>
<evidence type="ECO:0000313" key="4">
    <source>
        <dbReference type="Proteomes" id="UP001303760"/>
    </source>
</evidence>
<sequence>MKFSAAVLALAAGAMAHSHKNETVAYTTEVVTAYTTFCPAATEVTVGTKTYTVTEATTLTITDCPGGCTIQRPVTTISSVVCSNCPSYHNSTATGAPSAPATLTSVGTVTVPAPTKGPGGGSSSSPSSPPIPTAGAAKGLALSGAGLAGVLGLAVFAL</sequence>
<name>A0AAN7HGZ4_9PEZI</name>
<gene>
    <name evidence="3" type="ORF">C8A03DRAFT_30208</name>
</gene>
<dbReference type="EMBL" id="MU860019">
    <property type="protein sequence ID" value="KAK4241625.1"/>
    <property type="molecule type" value="Genomic_DNA"/>
</dbReference>
<dbReference type="InterPro" id="IPR038843">
    <property type="entry name" value="Sed1/Spi1"/>
</dbReference>
<dbReference type="PANTHER" id="PTHR35523">
    <property type="entry name" value="CELL WALL PROTEIN SED1"/>
    <property type="match status" value="1"/>
</dbReference>
<accession>A0AAN7HGZ4</accession>
<reference evidence="3" key="1">
    <citation type="journal article" date="2023" name="Mol. Phylogenet. Evol.">
        <title>Genome-scale phylogeny and comparative genomics of the fungal order Sordariales.</title>
        <authorList>
            <person name="Hensen N."/>
            <person name="Bonometti L."/>
            <person name="Westerberg I."/>
            <person name="Brannstrom I.O."/>
            <person name="Guillou S."/>
            <person name="Cros-Aarteil S."/>
            <person name="Calhoun S."/>
            <person name="Haridas S."/>
            <person name="Kuo A."/>
            <person name="Mondo S."/>
            <person name="Pangilinan J."/>
            <person name="Riley R."/>
            <person name="LaButti K."/>
            <person name="Andreopoulos B."/>
            <person name="Lipzen A."/>
            <person name="Chen C."/>
            <person name="Yan M."/>
            <person name="Daum C."/>
            <person name="Ng V."/>
            <person name="Clum A."/>
            <person name="Steindorff A."/>
            <person name="Ohm R.A."/>
            <person name="Martin F."/>
            <person name="Silar P."/>
            <person name="Natvig D.O."/>
            <person name="Lalanne C."/>
            <person name="Gautier V."/>
            <person name="Ament-Velasquez S.L."/>
            <person name="Kruys A."/>
            <person name="Hutchinson M.I."/>
            <person name="Powell A.J."/>
            <person name="Barry K."/>
            <person name="Miller A.N."/>
            <person name="Grigoriev I.V."/>
            <person name="Debuchy R."/>
            <person name="Gladieux P."/>
            <person name="Hiltunen Thoren M."/>
            <person name="Johannesson H."/>
        </authorList>
    </citation>
    <scope>NUCLEOTIDE SEQUENCE</scope>
    <source>
        <strain evidence="3">CBS 532.94</strain>
    </source>
</reference>
<dbReference type="Proteomes" id="UP001303760">
    <property type="component" value="Unassembled WGS sequence"/>
</dbReference>
<proteinExistence type="predicted"/>
<dbReference type="AlphaFoldDB" id="A0AAN7HGZ4"/>